<sequence length="81" mass="9604">MKVVVYSKQNCCLCDQAKKALIELQKEMPFQLEEIDIYEDDRLLEKYQLMIPVVEIDGEVIEYGIIHKDAIRKRLQRQMSS</sequence>
<dbReference type="Pfam" id="PF05768">
    <property type="entry name" value="Glrx-like"/>
    <property type="match status" value="1"/>
</dbReference>
<evidence type="ECO:0000313" key="2">
    <source>
        <dbReference type="Proteomes" id="UP000295658"/>
    </source>
</evidence>
<accession>A0A4R1QD78</accession>
<dbReference type="PANTHER" id="PTHR33558:SF1">
    <property type="entry name" value="GLUTAREDOXIN-LIKE PROTEIN C5ORF63 HOMOLOG"/>
    <property type="match status" value="1"/>
</dbReference>
<dbReference type="PANTHER" id="PTHR33558">
    <property type="entry name" value="GLUTAREDOXIN-LIKE PROTEIN C5ORF63 HOMOLOG"/>
    <property type="match status" value="1"/>
</dbReference>
<organism evidence="1 2">
    <name type="scientific">Thermolongibacillus altinsuensis</name>
    <dbReference type="NCBI Taxonomy" id="575256"/>
    <lineage>
        <taxon>Bacteria</taxon>
        <taxon>Bacillati</taxon>
        <taxon>Bacillota</taxon>
        <taxon>Bacilli</taxon>
        <taxon>Bacillales</taxon>
        <taxon>Anoxybacillaceae</taxon>
        <taxon>Thermolongibacillus</taxon>
    </lineage>
</organism>
<comment type="caution">
    <text evidence="1">The sequence shown here is derived from an EMBL/GenBank/DDBJ whole genome shotgun (WGS) entry which is preliminary data.</text>
</comment>
<protein>
    <submittedName>
        <fullName evidence="1">Glutaredoxin-like protein DUF836</fullName>
    </submittedName>
</protein>
<dbReference type="InterPro" id="IPR052565">
    <property type="entry name" value="Glutaredoxin-like_YDR286C"/>
</dbReference>
<dbReference type="SUPFAM" id="SSF52833">
    <property type="entry name" value="Thioredoxin-like"/>
    <property type="match status" value="1"/>
</dbReference>
<dbReference type="InterPro" id="IPR008554">
    <property type="entry name" value="Glutaredoxin-like"/>
</dbReference>
<reference evidence="1 2" key="1">
    <citation type="submission" date="2019-03" db="EMBL/GenBank/DDBJ databases">
        <title>Genomic Encyclopedia of Type Strains, Phase IV (KMG-IV): sequencing the most valuable type-strain genomes for metagenomic binning, comparative biology and taxonomic classification.</title>
        <authorList>
            <person name="Goeker M."/>
        </authorList>
    </citation>
    <scope>NUCLEOTIDE SEQUENCE [LARGE SCALE GENOMIC DNA]</scope>
    <source>
        <strain evidence="1 2">DSM 24979</strain>
    </source>
</reference>
<dbReference type="OrthoDB" id="32865at2"/>
<dbReference type="AlphaFoldDB" id="A0A4R1QD78"/>
<dbReference type="Proteomes" id="UP000295658">
    <property type="component" value="Unassembled WGS sequence"/>
</dbReference>
<evidence type="ECO:0000313" key="1">
    <source>
        <dbReference type="EMBL" id="TCL47389.1"/>
    </source>
</evidence>
<dbReference type="PROSITE" id="PS51354">
    <property type="entry name" value="GLUTAREDOXIN_2"/>
    <property type="match status" value="1"/>
</dbReference>
<dbReference type="EMBL" id="SLUL01000012">
    <property type="protein sequence ID" value="TCL47389.1"/>
    <property type="molecule type" value="Genomic_DNA"/>
</dbReference>
<dbReference type="RefSeq" id="WP_132949076.1">
    <property type="nucleotide sequence ID" value="NZ_BSVG01000005.1"/>
</dbReference>
<gene>
    <name evidence="1" type="ORF">EDD69_112101</name>
</gene>
<keyword evidence="2" id="KW-1185">Reference proteome</keyword>
<dbReference type="Gene3D" id="3.40.30.10">
    <property type="entry name" value="Glutaredoxin"/>
    <property type="match status" value="1"/>
</dbReference>
<dbReference type="InterPro" id="IPR036249">
    <property type="entry name" value="Thioredoxin-like_sf"/>
</dbReference>
<proteinExistence type="predicted"/>
<name>A0A4R1QD78_9BACL</name>